<proteinExistence type="predicted"/>
<dbReference type="EMBL" id="JANLCJ010000272">
    <property type="protein sequence ID" value="MCS5736913.1"/>
    <property type="molecule type" value="Genomic_DNA"/>
</dbReference>
<dbReference type="InterPro" id="IPR036397">
    <property type="entry name" value="RNaseH_sf"/>
</dbReference>
<comment type="caution">
    <text evidence="1">The sequence shown here is derived from an EMBL/GenBank/DDBJ whole genome shotgun (WGS) entry which is preliminary data.</text>
</comment>
<gene>
    <name evidence="1" type="ORF">N1032_24590</name>
</gene>
<dbReference type="RefSeq" id="WP_259543141.1">
    <property type="nucleotide sequence ID" value="NZ_JANLCJ010000272.1"/>
</dbReference>
<dbReference type="InterPro" id="IPR012337">
    <property type="entry name" value="RNaseH-like_sf"/>
</dbReference>
<accession>A0ABT2HAI8</accession>
<dbReference type="Proteomes" id="UP001165586">
    <property type="component" value="Unassembled WGS sequence"/>
</dbReference>
<evidence type="ECO:0000313" key="2">
    <source>
        <dbReference type="Proteomes" id="UP001165586"/>
    </source>
</evidence>
<protein>
    <recommendedName>
        <fullName evidence="3">DNA-directed DNA polymerase</fullName>
    </recommendedName>
</protein>
<reference evidence="1" key="1">
    <citation type="submission" date="2022-08" db="EMBL/GenBank/DDBJ databases">
        <authorList>
            <person name="Deng Y."/>
            <person name="Han X.-F."/>
            <person name="Zhang Y.-Q."/>
        </authorList>
    </citation>
    <scope>NUCLEOTIDE SEQUENCE</scope>
    <source>
        <strain evidence="1">CPCC 203386</strain>
    </source>
</reference>
<organism evidence="1 2">
    <name type="scientific">Herbiconiux daphne</name>
    <dbReference type="NCBI Taxonomy" id="2970914"/>
    <lineage>
        <taxon>Bacteria</taxon>
        <taxon>Bacillati</taxon>
        <taxon>Actinomycetota</taxon>
        <taxon>Actinomycetes</taxon>
        <taxon>Micrococcales</taxon>
        <taxon>Microbacteriaceae</taxon>
        <taxon>Herbiconiux</taxon>
    </lineage>
</organism>
<sequence>MRIKHKNHISPTLLKRLETLIKVTTPIKKPGTKKSKDSYYTLACSFDIETSSVMIDGQRQAFMYCWTFQIEDLKISGRKWEEFLKLIDLIKETLEPQSRLVIYAHNLPFEFSFFSSFFTWSKVMAHDQNHIFYGKTDNIEFRCSFALSCLSLAGVGKSLGLPKMLGDLDYSKIRHHDTTLTDKEWGYAFRDVEIVVK</sequence>
<keyword evidence="2" id="KW-1185">Reference proteome</keyword>
<evidence type="ECO:0008006" key="3">
    <source>
        <dbReference type="Google" id="ProtNLM"/>
    </source>
</evidence>
<dbReference type="SUPFAM" id="SSF53098">
    <property type="entry name" value="Ribonuclease H-like"/>
    <property type="match status" value="1"/>
</dbReference>
<evidence type="ECO:0000313" key="1">
    <source>
        <dbReference type="EMBL" id="MCS5736913.1"/>
    </source>
</evidence>
<name>A0ABT2HAI8_9MICO</name>
<dbReference type="Gene3D" id="3.30.420.10">
    <property type="entry name" value="Ribonuclease H-like superfamily/Ribonuclease H"/>
    <property type="match status" value="1"/>
</dbReference>